<dbReference type="InterPro" id="IPR016024">
    <property type="entry name" value="ARM-type_fold"/>
</dbReference>
<dbReference type="AlphaFoldDB" id="A0A386HT58"/>
<dbReference type="SUPFAM" id="SSF48371">
    <property type="entry name" value="ARM repeat"/>
    <property type="match status" value="1"/>
</dbReference>
<gene>
    <name evidence="1" type="ORF">D6B99_16060</name>
</gene>
<dbReference type="RefSeq" id="WP_119990277.1">
    <property type="nucleotide sequence ID" value="NZ_CP032489.1"/>
</dbReference>
<dbReference type="Proteomes" id="UP000266118">
    <property type="component" value="Chromosome"/>
</dbReference>
<dbReference type="OrthoDB" id="667893at2"/>
<proteinExistence type="predicted"/>
<keyword evidence="2" id="KW-1185">Reference proteome</keyword>
<accession>A0A386HT58</accession>
<evidence type="ECO:0000313" key="1">
    <source>
        <dbReference type="EMBL" id="AYD48993.1"/>
    </source>
</evidence>
<reference evidence="1 2" key="1">
    <citation type="submission" date="2018-09" db="EMBL/GenBank/DDBJ databases">
        <title>Arachidicoccus sp. nov., a bacterium isolated from soil.</title>
        <authorList>
            <person name="Weon H.-Y."/>
            <person name="Kwon S.-W."/>
            <person name="Lee S.A."/>
        </authorList>
    </citation>
    <scope>NUCLEOTIDE SEQUENCE [LARGE SCALE GENOMIC DNA]</scope>
    <source>
        <strain evidence="1 2">KIS59-12</strain>
    </source>
</reference>
<organism evidence="1 2">
    <name type="scientific">Arachidicoccus soli</name>
    <dbReference type="NCBI Taxonomy" id="2341117"/>
    <lineage>
        <taxon>Bacteria</taxon>
        <taxon>Pseudomonadati</taxon>
        <taxon>Bacteroidota</taxon>
        <taxon>Chitinophagia</taxon>
        <taxon>Chitinophagales</taxon>
        <taxon>Chitinophagaceae</taxon>
        <taxon>Arachidicoccus</taxon>
    </lineage>
</organism>
<dbReference type="EMBL" id="CP032489">
    <property type="protein sequence ID" value="AYD48993.1"/>
    <property type="molecule type" value="Genomic_DNA"/>
</dbReference>
<evidence type="ECO:0000313" key="2">
    <source>
        <dbReference type="Proteomes" id="UP000266118"/>
    </source>
</evidence>
<protein>
    <recommendedName>
        <fullName evidence="3">HEAT repeat domain-containing protein</fullName>
    </recommendedName>
</protein>
<dbReference type="KEGG" id="ark:D6B99_16060"/>
<name>A0A386HT58_9BACT</name>
<sequence length="173" mass="19497">MNIREALIKQPKLEKTEALRISDYAASSSSRFEELMQCFLENNYRVAQRAAWCVSLAAQNNKELILPFIPVLVEQLDKGGVHDAVIRNSLRILQILEIPMEFLGNTINACFNWIENPAAAVAIKAFALTVLGNISERVPAIQNEIRLVIDYHIDNETAAFRSRAKQVLKQMGD</sequence>
<evidence type="ECO:0008006" key="3">
    <source>
        <dbReference type="Google" id="ProtNLM"/>
    </source>
</evidence>